<name>A0A9P4J9X2_9PEZI</name>
<feature type="compositionally biased region" description="Polar residues" evidence="1">
    <location>
        <begin position="989"/>
        <end position="1017"/>
    </location>
</feature>
<gene>
    <name evidence="2" type="ORF">K461DRAFT_3999</name>
</gene>
<feature type="region of interest" description="Disordered" evidence="1">
    <location>
        <begin position="972"/>
        <end position="1021"/>
    </location>
</feature>
<accession>A0A9P4J9X2</accession>
<feature type="compositionally biased region" description="Polar residues" evidence="1">
    <location>
        <begin position="499"/>
        <end position="514"/>
    </location>
</feature>
<feature type="region of interest" description="Disordered" evidence="1">
    <location>
        <begin position="181"/>
        <end position="238"/>
    </location>
</feature>
<organism evidence="2 3">
    <name type="scientific">Myriangium duriaei CBS 260.36</name>
    <dbReference type="NCBI Taxonomy" id="1168546"/>
    <lineage>
        <taxon>Eukaryota</taxon>
        <taxon>Fungi</taxon>
        <taxon>Dikarya</taxon>
        <taxon>Ascomycota</taxon>
        <taxon>Pezizomycotina</taxon>
        <taxon>Dothideomycetes</taxon>
        <taxon>Dothideomycetidae</taxon>
        <taxon>Myriangiales</taxon>
        <taxon>Myriangiaceae</taxon>
        <taxon>Myriangium</taxon>
    </lineage>
</organism>
<dbReference type="Proteomes" id="UP000799439">
    <property type="component" value="Unassembled WGS sequence"/>
</dbReference>
<feature type="region of interest" description="Disordered" evidence="1">
    <location>
        <begin position="376"/>
        <end position="649"/>
    </location>
</feature>
<dbReference type="EMBL" id="ML996081">
    <property type="protein sequence ID" value="KAF2156770.1"/>
    <property type="molecule type" value="Genomic_DNA"/>
</dbReference>
<dbReference type="PANTHER" id="PTHR42068:SF1">
    <property type="entry name" value="YALI0B18964P"/>
    <property type="match status" value="1"/>
</dbReference>
<feature type="compositionally biased region" description="Polar residues" evidence="1">
    <location>
        <begin position="536"/>
        <end position="549"/>
    </location>
</feature>
<feature type="region of interest" description="Disordered" evidence="1">
    <location>
        <begin position="294"/>
        <end position="325"/>
    </location>
</feature>
<feature type="region of interest" description="Disordered" evidence="1">
    <location>
        <begin position="1034"/>
        <end position="1088"/>
    </location>
</feature>
<feature type="compositionally biased region" description="Low complexity" evidence="1">
    <location>
        <begin position="185"/>
        <end position="204"/>
    </location>
</feature>
<reference evidence="2" key="1">
    <citation type="journal article" date="2020" name="Stud. Mycol.">
        <title>101 Dothideomycetes genomes: a test case for predicting lifestyles and emergence of pathogens.</title>
        <authorList>
            <person name="Haridas S."/>
            <person name="Albert R."/>
            <person name="Binder M."/>
            <person name="Bloem J."/>
            <person name="Labutti K."/>
            <person name="Salamov A."/>
            <person name="Andreopoulos B."/>
            <person name="Baker S."/>
            <person name="Barry K."/>
            <person name="Bills G."/>
            <person name="Bluhm B."/>
            <person name="Cannon C."/>
            <person name="Castanera R."/>
            <person name="Culley D."/>
            <person name="Daum C."/>
            <person name="Ezra D."/>
            <person name="Gonzalez J."/>
            <person name="Henrissat B."/>
            <person name="Kuo A."/>
            <person name="Liang C."/>
            <person name="Lipzen A."/>
            <person name="Lutzoni F."/>
            <person name="Magnuson J."/>
            <person name="Mondo S."/>
            <person name="Nolan M."/>
            <person name="Ohm R."/>
            <person name="Pangilinan J."/>
            <person name="Park H.-J."/>
            <person name="Ramirez L."/>
            <person name="Alfaro M."/>
            <person name="Sun H."/>
            <person name="Tritt A."/>
            <person name="Yoshinaga Y."/>
            <person name="Zwiers L.-H."/>
            <person name="Turgeon B."/>
            <person name="Goodwin S."/>
            <person name="Spatafora J."/>
            <person name="Crous P."/>
            <person name="Grigoriev I."/>
        </authorList>
    </citation>
    <scope>NUCLEOTIDE SEQUENCE</scope>
    <source>
        <strain evidence="2">CBS 260.36</strain>
    </source>
</reference>
<dbReference type="OrthoDB" id="5396252at2759"/>
<feature type="compositionally biased region" description="Polar residues" evidence="1">
    <location>
        <begin position="447"/>
        <end position="479"/>
    </location>
</feature>
<feature type="region of interest" description="Disordered" evidence="1">
    <location>
        <begin position="663"/>
        <end position="686"/>
    </location>
</feature>
<evidence type="ECO:0000313" key="2">
    <source>
        <dbReference type="EMBL" id="KAF2156770.1"/>
    </source>
</evidence>
<feature type="compositionally biased region" description="Acidic residues" evidence="1">
    <location>
        <begin position="558"/>
        <end position="569"/>
    </location>
</feature>
<feature type="compositionally biased region" description="Low complexity" evidence="1">
    <location>
        <begin position="519"/>
        <end position="530"/>
    </location>
</feature>
<feature type="compositionally biased region" description="Basic and acidic residues" evidence="1">
    <location>
        <begin position="40"/>
        <end position="52"/>
    </location>
</feature>
<feature type="compositionally biased region" description="Basic and acidic residues" evidence="1">
    <location>
        <begin position="420"/>
        <end position="437"/>
    </location>
</feature>
<dbReference type="AlphaFoldDB" id="A0A9P4J9X2"/>
<dbReference type="PANTHER" id="PTHR42068">
    <property type="entry name" value="YALI0B18964P"/>
    <property type="match status" value="1"/>
</dbReference>
<keyword evidence="3" id="KW-1185">Reference proteome</keyword>
<feature type="compositionally biased region" description="Low complexity" evidence="1">
    <location>
        <begin position="618"/>
        <end position="634"/>
    </location>
</feature>
<feature type="compositionally biased region" description="Low complexity" evidence="1">
    <location>
        <begin position="104"/>
        <end position="131"/>
    </location>
</feature>
<evidence type="ECO:0000256" key="1">
    <source>
        <dbReference type="SAM" id="MobiDB-lite"/>
    </source>
</evidence>
<feature type="compositionally biased region" description="Polar residues" evidence="1">
    <location>
        <begin position="389"/>
        <end position="419"/>
    </location>
</feature>
<proteinExistence type="predicted"/>
<comment type="caution">
    <text evidence="2">The sequence shown here is derived from an EMBL/GenBank/DDBJ whole genome shotgun (WGS) entry which is preliminary data.</text>
</comment>
<sequence>MPSGQSRNPLKNFRRKSSGNALDIQQHDDTAAPAQSSFRVLERPAKDPRDRSSTIITGRPAAFPLQHPHAKSVDNLGYNINRYGQEQKRARKHILRSDRGSGGTTNSLSSGYYDNSGSSARHSSSSTLPSSLDADHDPENGELFPVKKNKTLPVAPASTPEPHPSFAARAGRAFSFGLKSSKNLSPITTPTPSVPSLPSNSSPSAIRPQSDTSVRDRTMTSSSYASTARPPQLDSAIGTTDFGDDDFGNMFAGLKKNDIPPVPSLPQATAKISPSDKSLTASPVDIAHQPYQESAYPTRSTSRPTDMPSPNLLERPFANERRYSWDSRKSSEQLISGENSALNSPNSELFPTAPKAAAVAGIPSFAAIRGYAAVPNRYQSPEPQDPRDSPTSNSGFLSAQSNRESNPSQENLSHLTTSASRERLAWSDERPRTDTKSPHSRFGRQATAGSSNLGRASPSGSDTVVPSQDGSNYEQSSVDDTPRPRKSLIDMAHTASLFDGQTSPISPANRSINPGKQRGTPAGTPTATPKKMTKAQFEQASKLRNSVPSQDADKSDGSDTEDLDDEDEVDKQKKIAAQRRRQEATMSVYRQQMKKVAGGGGQLSDLPSQTRPAPLERASTSNLSTSLSSHALNAPSGSVSPGDPNVEEEDDDVPLGILQAHGFPSKVRPPNHMPGSQPGYASSAMGDASSGIPLPAFARKLPVDPYYGAGLVNPAQRDSLAFGNSAQSVYGMPASPQMPSAPPGGLVGVIASEERSRAGRRGSPNPITGGYGPIPLPGNMQNPQMPQFGRSSSMLSLNTSQMGGFYPQNGNLPGLPPMSPAEQASLNAQQQMAQLMQMQTQMMQQMMALQAGQMQGGQMNMPFTMPQSPSMNSLTGQNGFLQAPNAGQRPISTVSAGRPGSLAQGRSMTMLQPPSNWGDMGQQRTNTMGGGARSQYAGSVYGLNVGGGPGAGYTPSIAPSERSNVGMPSRYRPVSIMDPSNVDGAPRSKTMTSTSFNPQSSLGATQATSPLGQTNGNAGKPKSTIRLIEKLKGAPKSNFLRPSRADDDDDEAGWAQMAKKKEAMRQKRAIKQQNDGAALADLYQGLDN</sequence>
<feature type="compositionally biased region" description="Polar residues" evidence="1">
    <location>
        <begin position="294"/>
        <end position="304"/>
    </location>
</feature>
<feature type="region of interest" description="Disordered" evidence="1">
    <location>
        <begin position="1"/>
        <end position="145"/>
    </location>
</feature>
<protein>
    <submittedName>
        <fullName evidence="2">Uncharacterized protein</fullName>
    </submittedName>
</protein>
<evidence type="ECO:0000313" key="3">
    <source>
        <dbReference type="Proteomes" id="UP000799439"/>
    </source>
</evidence>